<accession>A0A0F9JDQ5</accession>
<dbReference type="SUPFAM" id="SSF110849">
    <property type="entry name" value="ParB/Sulfiredoxin"/>
    <property type="match status" value="1"/>
</dbReference>
<dbReference type="PANTHER" id="PTHR33375:SF1">
    <property type="entry name" value="CHROMOSOME-PARTITIONING PROTEIN PARB-RELATED"/>
    <property type="match status" value="1"/>
</dbReference>
<protein>
    <recommendedName>
        <fullName evidence="2">ParB-like N-terminal domain-containing protein</fullName>
    </recommendedName>
</protein>
<gene>
    <name evidence="3" type="ORF">LCGC14_1466190</name>
</gene>
<evidence type="ECO:0000256" key="1">
    <source>
        <dbReference type="SAM" id="MobiDB-lite"/>
    </source>
</evidence>
<dbReference type="GO" id="GO:0005694">
    <property type="term" value="C:chromosome"/>
    <property type="evidence" value="ECO:0007669"/>
    <property type="project" value="TreeGrafter"/>
</dbReference>
<dbReference type="AlphaFoldDB" id="A0A0F9JDQ5"/>
<dbReference type="EMBL" id="LAZR01010263">
    <property type="protein sequence ID" value="KKM67929.1"/>
    <property type="molecule type" value="Genomic_DNA"/>
</dbReference>
<dbReference type="InterPro" id="IPR036086">
    <property type="entry name" value="ParB/Sulfiredoxin_sf"/>
</dbReference>
<sequence>MKSAQLSPKSITPYSKNPRDNSKAIESVAQSIDDFGFNQPIVVDKNKVIIVGHTRHAAALLLGLKKVPVFIADHLTKAQVRAYRIADNRTNENSYWIEAELAEELRALTKEQRKSTAFTDDELAEMLGAVQDAIPIVGKIEFSQELLESRNYVVLYFDNDVDWLSARTHFKLKSVYSKRCNGKPWSKGIGRVVDGAKYLRRITKDGHHKKR</sequence>
<dbReference type="InterPro" id="IPR003115">
    <property type="entry name" value="ParB_N"/>
</dbReference>
<dbReference type="Gene3D" id="3.90.1530.10">
    <property type="entry name" value="Conserved hypothetical protein from pyrococcus furiosus pfu- 392566-001, ParB domain"/>
    <property type="match status" value="1"/>
</dbReference>
<reference evidence="3" key="1">
    <citation type="journal article" date="2015" name="Nature">
        <title>Complex archaea that bridge the gap between prokaryotes and eukaryotes.</title>
        <authorList>
            <person name="Spang A."/>
            <person name="Saw J.H."/>
            <person name="Jorgensen S.L."/>
            <person name="Zaremba-Niedzwiedzka K."/>
            <person name="Martijn J."/>
            <person name="Lind A.E."/>
            <person name="van Eijk R."/>
            <person name="Schleper C."/>
            <person name="Guy L."/>
            <person name="Ettema T.J."/>
        </authorList>
    </citation>
    <scope>NUCLEOTIDE SEQUENCE</scope>
</reference>
<dbReference type="PANTHER" id="PTHR33375">
    <property type="entry name" value="CHROMOSOME-PARTITIONING PROTEIN PARB-RELATED"/>
    <property type="match status" value="1"/>
</dbReference>
<feature type="region of interest" description="Disordered" evidence="1">
    <location>
        <begin position="1"/>
        <end position="22"/>
    </location>
</feature>
<dbReference type="CDD" id="cd16402">
    <property type="entry name" value="ParB_N_like_MT"/>
    <property type="match status" value="1"/>
</dbReference>
<feature type="domain" description="ParB-like N-terminal" evidence="2">
    <location>
        <begin position="4"/>
        <end position="89"/>
    </location>
</feature>
<dbReference type="InterPro" id="IPR050336">
    <property type="entry name" value="Chromosome_partition/occlusion"/>
</dbReference>
<dbReference type="GO" id="GO:0007059">
    <property type="term" value="P:chromosome segregation"/>
    <property type="evidence" value="ECO:0007669"/>
    <property type="project" value="TreeGrafter"/>
</dbReference>
<dbReference type="GO" id="GO:0045881">
    <property type="term" value="P:positive regulation of sporulation resulting in formation of a cellular spore"/>
    <property type="evidence" value="ECO:0007669"/>
    <property type="project" value="TreeGrafter"/>
</dbReference>
<name>A0A0F9JDQ5_9ZZZZ</name>
<organism evidence="3">
    <name type="scientific">marine sediment metagenome</name>
    <dbReference type="NCBI Taxonomy" id="412755"/>
    <lineage>
        <taxon>unclassified sequences</taxon>
        <taxon>metagenomes</taxon>
        <taxon>ecological metagenomes</taxon>
    </lineage>
</organism>
<dbReference type="Pfam" id="PF02195">
    <property type="entry name" value="ParB_N"/>
    <property type="match status" value="1"/>
</dbReference>
<proteinExistence type="predicted"/>
<feature type="compositionally biased region" description="Polar residues" evidence="1">
    <location>
        <begin position="1"/>
        <end position="15"/>
    </location>
</feature>
<evidence type="ECO:0000313" key="3">
    <source>
        <dbReference type="EMBL" id="KKM67929.1"/>
    </source>
</evidence>
<dbReference type="SMART" id="SM00470">
    <property type="entry name" value="ParB"/>
    <property type="match status" value="1"/>
</dbReference>
<comment type="caution">
    <text evidence="3">The sequence shown here is derived from an EMBL/GenBank/DDBJ whole genome shotgun (WGS) entry which is preliminary data.</text>
</comment>
<evidence type="ECO:0000259" key="2">
    <source>
        <dbReference type="SMART" id="SM00470"/>
    </source>
</evidence>